<proteinExistence type="predicted"/>
<feature type="transmembrane region" description="Helical" evidence="1">
    <location>
        <begin position="104"/>
        <end position="122"/>
    </location>
</feature>
<dbReference type="Proteomes" id="UP001208689">
    <property type="component" value="Chromosome"/>
</dbReference>
<evidence type="ECO:0000313" key="3">
    <source>
        <dbReference type="Proteomes" id="UP001208689"/>
    </source>
</evidence>
<feature type="transmembrane region" description="Helical" evidence="1">
    <location>
        <begin position="134"/>
        <end position="160"/>
    </location>
</feature>
<dbReference type="EMBL" id="CP104013">
    <property type="protein sequence ID" value="UYP44315.1"/>
    <property type="molecule type" value="Genomic_DNA"/>
</dbReference>
<evidence type="ECO:0000256" key="1">
    <source>
        <dbReference type="SAM" id="Phobius"/>
    </source>
</evidence>
<evidence type="ECO:0000313" key="2">
    <source>
        <dbReference type="EMBL" id="UYP44315.1"/>
    </source>
</evidence>
<sequence length="195" mass="22088">MSNRSQFCPECGRPLGINDVCENCGHNINLQVETQENLSSPAEKKENESITNQTHINPHRHLWNPIEKVVVILGTYGWIFSAAISLLFLILSFIGVIASFSANFLIDLLFSGFALFLSVQYGKKFAERVKARDWYYIVNNVWIIGSFRIPKMLVIGLILVPLLNWWGGWIILLPVIAITFIGPVPTQWSVTKKNN</sequence>
<accession>A0ABY6HLQ4</accession>
<keyword evidence="1" id="KW-1133">Transmembrane helix</keyword>
<keyword evidence="1" id="KW-0472">Membrane</keyword>
<evidence type="ECO:0008006" key="4">
    <source>
        <dbReference type="Google" id="ProtNLM"/>
    </source>
</evidence>
<name>A0ABY6HLQ4_9ARCH</name>
<protein>
    <recommendedName>
        <fullName evidence="4">Zinc ribbon domain-containing protein</fullName>
    </recommendedName>
</protein>
<gene>
    <name evidence="2" type="ORF">NEF87_000600</name>
</gene>
<organism evidence="2 3">
    <name type="scientific">Candidatus Lokiarchaeum ossiferum</name>
    <dbReference type="NCBI Taxonomy" id="2951803"/>
    <lineage>
        <taxon>Archaea</taxon>
        <taxon>Promethearchaeati</taxon>
        <taxon>Promethearchaeota</taxon>
        <taxon>Promethearchaeia</taxon>
        <taxon>Promethearchaeales</taxon>
        <taxon>Promethearchaeaceae</taxon>
        <taxon>Candidatus Lokiarchaeum</taxon>
    </lineage>
</organism>
<keyword evidence="1" id="KW-0812">Transmembrane</keyword>
<feature type="transmembrane region" description="Helical" evidence="1">
    <location>
        <begin position="166"/>
        <end position="184"/>
    </location>
</feature>
<feature type="transmembrane region" description="Helical" evidence="1">
    <location>
        <begin position="69"/>
        <end position="98"/>
    </location>
</feature>
<keyword evidence="3" id="KW-1185">Reference proteome</keyword>
<reference evidence="2" key="1">
    <citation type="submission" date="2022-09" db="EMBL/GenBank/DDBJ databases">
        <title>Actin cytoskeleton and complex cell architecture in an #Asgard archaeon.</title>
        <authorList>
            <person name="Ponce Toledo R.I."/>
            <person name="Schleper C."/>
            <person name="Rodrigues Oliveira T."/>
            <person name="Wollweber F."/>
            <person name="Xu J."/>
            <person name="Rittmann S."/>
            <person name="Klingl A."/>
            <person name="Pilhofer M."/>
        </authorList>
    </citation>
    <scope>NUCLEOTIDE SEQUENCE</scope>
    <source>
        <strain evidence="2">B-35</strain>
    </source>
</reference>